<dbReference type="PRINTS" id="PR00081">
    <property type="entry name" value="GDHRDH"/>
</dbReference>
<dbReference type="PRINTS" id="PR00080">
    <property type="entry name" value="SDRFAMILY"/>
</dbReference>
<keyword evidence="3" id="KW-0560">Oxidoreductase</keyword>
<reference evidence="5 6" key="1">
    <citation type="submission" date="2016-03" db="EMBL/GenBank/DDBJ databases">
        <authorList>
            <person name="Devillers H."/>
        </authorList>
    </citation>
    <scope>NUCLEOTIDE SEQUENCE [LARGE SCALE GENOMIC DNA]</scope>
    <source>
        <strain evidence="5">CBS 6772</strain>
    </source>
</reference>
<dbReference type="GO" id="GO:0050085">
    <property type="term" value="F:mannitol 2-dehydrogenase (NADP+) activity"/>
    <property type="evidence" value="ECO:0007669"/>
    <property type="project" value="UniProtKB-ARBA"/>
</dbReference>
<feature type="transmembrane region" description="Helical" evidence="4">
    <location>
        <begin position="48"/>
        <end position="68"/>
    </location>
</feature>
<dbReference type="OMA" id="DETKDIW"/>
<dbReference type="InterPro" id="IPR002347">
    <property type="entry name" value="SDR_fam"/>
</dbReference>
<dbReference type="STRING" id="4955.A0A1G4MIQ7"/>
<keyword evidence="4" id="KW-0472">Membrane</keyword>
<name>A0A1G4MIQ7_LACFM</name>
<gene>
    <name evidence="5" type="ORF">LAFE_0G14620G</name>
</gene>
<organism evidence="5 6">
    <name type="scientific">Lachancea fermentati</name>
    <name type="common">Zygosaccharomyces fermentati</name>
    <dbReference type="NCBI Taxonomy" id="4955"/>
    <lineage>
        <taxon>Eukaryota</taxon>
        <taxon>Fungi</taxon>
        <taxon>Dikarya</taxon>
        <taxon>Ascomycota</taxon>
        <taxon>Saccharomycotina</taxon>
        <taxon>Saccharomycetes</taxon>
        <taxon>Saccharomycetales</taxon>
        <taxon>Saccharomycetaceae</taxon>
        <taxon>Lachancea</taxon>
    </lineage>
</organism>
<dbReference type="PANTHER" id="PTHR43008">
    <property type="entry name" value="BENZIL REDUCTASE"/>
    <property type="match status" value="1"/>
</dbReference>
<evidence type="ECO:0000313" key="5">
    <source>
        <dbReference type="EMBL" id="SCW03626.1"/>
    </source>
</evidence>
<dbReference type="AlphaFoldDB" id="A0A1G4MIQ7"/>
<dbReference type="FunFam" id="3.40.50.720:FF:000090">
    <property type="entry name" value="NADP-dependent mannitol dehydrogenase"/>
    <property type="match status" value="1"/>
</dbReference>
<evidence type="ECO:0000313" key="6">
    <source>
        <dbReference type="Proteomes" id="UP000190831"/>
    </source>
</evidence>
<dbReference type="PANTHER" id="PTHR43008:SF13">
    <property type="entry name" value="L-XYLULOSE REDUCTASE-RELATED"/>
    <property type="match status" value="1"/>
</dbReference>
<evidence type="ECO:0000256" key="1">
    <source>
        <dbReference type="ARBA" id="ARBA00006484"/>
    </source>
</evidence>
<evidence type="ECO:0000256" key="3">
    <source>
        <dbReference type="ARBA" id="ARBA00023002"/>
    </source>
</evidence>
<sequence length="361" mass="38760">MATSRRAGQPQLRLRPPLALEAPDAGWRCPALRLRRGLEVYIRRRARLGSCIILLLLLPIPSSSIPLFHPPPSLPPPSPTMPSSTIATGLSTPQAPPALPDNVLALFSLKGKVACISGASSGIGHAVARAFAQAGADIAVWYNSHDSLIQDAQQWAAEFGVRARAYKCPVTDEARVKATIAQVVQDFGRIDVFVANAGVPWEKGPLLEAEERGEAADEWQRVLHTDFQGVYYCSKHAGAVFKRQGRGSLVITASMSGHVVNVPQLQTCYNAVKAGVLHMARSLAVEWAGFARVNTVSPGYIATPISVFAEDATKQRWHELTPLGREGLPQELVGAYLYLASDASTFTTGSDIVVDGGYCAM</sequence>
<dbReference type="Gene3D" id="3.40.50.720">
    <property type="entry name" value="NAD(P)-binding Rossmann-like Domain"/>
    <property type="match status" value="1"/>
</dbReference>
<dbReference type="EMBL" id="LT598486">
    <property type="protein sequence ID" value="SCW03626.1"/>
    <property type="molecule type" value="Genomic_DNA"/>
</dbReference>
<dbReference type="Pfam" id="PF13561">
    <property type="entry name" value="adh_short_C2"/>
    <property type="match status" value="1"/>
</dbReference>
<proteinExistence type="inferred from homology"/>
<comment type="similarity">
    <text evidence="1">Belongs to the short-chain dehydrogenases/reductases (SDR) family.</text>
</comment>
<keyword evidence="6" id="KW-1185">Reference proteome</keyword>
<dbReference type="CDD" id="cd05352">
    <property type="entry name" value="MDH-like_SDR_c"/>
    <property type="match status" value="1"/>
</dbReference>
<keyword evidence="4" id="KW-0812">Transmembrane</keyword>
<dbReference type="Proteomes" id="UP000190831">
    <property type="component" value="Chromosome G"/>
</dbReference>
<keyword evidence="2" id="KW-0521">NADP</keyword>
<dbReference type="OrthoDB" id="1888931at2759"/>
<protein>
    <submittedName>
        <fullName evidence="5">LAFE_0G14620g1_1</fullName>
    </submittedName>
</protein>
<dbReference type="GO" id="GO:0005975">
    <property type="term" value="P:carbohydrate metabolic process"/>
    <property type="evidence" value="ECO:0007669"/>
    <property type="project" value="UniProtKB-ARBA"/>
</dbReference>
<dbReference type="SUPFAM" id="SSF51735">
    <property type="entry name" value="NAD(P)-binding Rossmann-fold domains"/>
    <property type="match status" value="1"/>
</dbReference>
<dbReference type="GO" id="GO:0050664">
    <property type="term" value="F:oxidoreductase activity, acting on NAD(P)H, oxygen as acceptor"/>
    <property type="evidence" value="ECO:0007669"/>
    <property type="project" value="TreeGrafter"/>
</dbReference>
<dbReference type="InterPro" id="IPR036291">
    <property type="entry name" value="NAD(P)-bd_dom_sf"/>
</dbReference>
<dbReference type="GO" id="GO:0044281">
    <property type="term" value="P:small molecule metabolic process"/>
    <property type="evidence" value="ECO:0007669"/>
    <property type="project" value="UniProtKB-ARBA"/>
</dbReference>
<evidence type="ECO:0000256" key="4">
    <source>
        <dbReference type="SAM" id="Phobius"/>
    </source>
</evidence>
<keyword evidence="4" id="KW-1133">Transmembrane helix</keyword>
<evidence type="ECO:0000256" key="2">
    <source>
        <dbReference type="ARBA" id="ARBA00022857"/>
    </source>
</evidence>
<accession>A0A1G4MIQ7</accession>